<evidence type="ECO:0000313" key="3">
    <source>
        <dbReference type="Proteomes" id="UP001611383"/>
    </source>
</evidence>
<dbReference type="Proteomes" id="UP001611383">
    <property type="component" value="Chromosome"/>
</dbReference>
<dbReference type="Gene3D" id="1.10.10.10">
    <property type="entry name" value="Winged helix-like DNA-binding domain superfamily/Winged helix DNA-binding domain"/>
    <property type="match status" value="1"/>
</dbReference>
<dbReference type="InterPro" id="IPR039422">
    <property type="entry name" value="MarR/SlyA-like"/>
</dbReference>
<dbReference type="PANTHER" id="PTHR33164">
    <property type="entry name" value="TRANSCRIPTIONAL REGULATOR, MARR FAMILY"/>
    <property type="match status" value="1"/>
</dbReference>
<dbReference type="PANTHER" id="PTHR33164:SF43">
    <property type="entry name" value="HTH-TYPE TRANSCRIPTIONAL REPRESSOR YETL"/>
    <property type="match status" value="1"/>
</dbReference>
<evidence type="ECO:0000259" key="1">
    <source>
        <dbReference type="PROSITE" id="PS50995"/>
    </source>
</evidence>
<dbReference type="SMART" id="SM00347">
    <property type="entry name" value="HTH_MARR"/>
    <property type="match status" value="1"/>
</dbReference>
<dbReference type="Pfam" id="PF12802">
    <property type="entry name" value="MarR_2"/>
    <property type="match status" value="1"/>
</dbReference>
<dbReference type="RefSeq" id="WP_395812281.1">
    <property type="nucleotide sequence ID" value="NZ_CP043494.1"/>
</dbReference>
<feature type="domain" description="HTH marR-type" evidence="1">
    <location>
        <begin position="1"/>
        <end position="142"/>
    </location>
</feature>
<dbReference type="InterPro" id="IPR036388">
    <property type="entry name" value="WH-like_DNA-bd_sf"/>
</dbReference>
<evidence type="ECO:0000313" key="2">
    <source>
        <dbReference type="EMBL" id="WNG51980.1"/>
    </source>
</evidence>
<accession>A0ABY9X9B3</accession>
<organism evidence="2 3">
    <name type="scientific">Archangium minus</name>
    <dbReference type="NCBI Taxonomy" id="83450"/>
    <lineage>
        <taxon>Bacteria</taxon>
        <taxon>Pseudomonadati</taxon>
        <taxon>Myxococcota</taxon>
        <taxon>Myxococcia</taxon>
        <taxon>Myxococcales</taxon>
        <taxon>Cystobacterineae</taxon>
        <taxon>Archangiaceae</taxon>
        <taxon>Archangium</taxon>
    </lineage>
</organism>
<dbReference type="InterPro" id="IPR036390">
    <property type="entry name" value="WH_DNA-bd_sf"/>
</dbReference>
<name>A0ABY9X9B3_9BACT</name>
<dbReference type="PROSITE" id="PS50995">
    <property type="entry name" value="HTH_MARR_2"/>
    <property type="match status" value="1"/>
</dbReference>
<reference evidence="2 3" key="1">
    <citation type="submission" date="2019-08" db="EMBL/GenBank/DDBJ databases">
        <title>Archangium and Cystobacter genomes.</title>
        <authorList>
            <person name="Chen I.-C.K."/>
            <person name="Wielgoss S."/>
        </authorList>
    </citation>
    <scope>NUCLEOTIDE SEQUENCE [LARGE SCALE GENOMIC DNA]</scope>
    <source>
        <strain evidence="2 3">Cbm 6</strain>
    </source>
</reference>
<dbReference type="SUPFAM" id="SSF46785">
    <property type="entry name" value="Winged helix' DNA-binding domain"/>
    <property type="match status" value="1"/>
</dbReference>
<keyword evidence="3" id="KW-1185">Reference proteome</keyword>
<gene>
    <name evidence="2" type="ORF">F0U60_53650</name>
</gene>
<sequence length="160" mass="17234">MAKLTAAGEVFTELVLEVFRINGLALEAGDALTEPLGLSSARWQVLGVVDHEPAPVANVARIMGLARQSVQQTADALEQAGFIEYTENPHHRRAKLITMTARGREALRKVEARQAAWANQLAARLDAKTLQTVAEGLRQVRQCLEEAAAPTTGRQGGGAR</sequence>
<dbReference type="InterPro" id="IPR000835">
    <property type="entry name" value="HTH_MarR-typ"/>
</dbReference>
<protein>
    <submittedName>
        <fullName evidence="2">MarR family transcriptional regulator</fullName>
    </submittedName>
</protein>
<proteinExistence type="predicted"/>
<dbReference type="EMBL" id="CP043494">
    <property type="protein sequence ID" value="WNG51980.1"/>
    <property type="molecule type" value="Genomic_DNA"/>
</dbReference>